<dbReference type="SUPFAM" id="SSF50891">
    <property type="entry name" value="Cyclophilin-like"/>
    <property type="match status" value="1"/>
</dbReference>
<dbReference type="GO" id="GO:0005524">
    <property type="term" value="F:ATP binding"/>
    <property type="evidence" value="ECO:0007669"/>
    <property type="project" value="UniProtKB-KW"/>
</dbReference>
<dbReference type="Pfam" id="PF02626">
    <property type="entry name" value="CT_A_B"/>
    <property type="match status" value="1"/>
</dbReference>
<comment type="caution">
    <text evidence="6">The sequence shown here is derived from an EMBL/GenBank/DDBJ whole genome shotgun (WGS) entry which is preliminary data.</text>
</comment>
<dbReference type="EMBL" id="BSSA01000031">
    <property type="protein sequence ID" value="GLW74050.1"/>
    <property type="molecule type" value="Genomic_DNA"/>
</dbReference>
<evidence type="ECO:0000259" key="5">
    <source>
        <dbReference type="SMART" id="SM00797"/>
    </source>
</evidence>
<feature type="region of interest" description="Disordered" evidence="4">
    <location>
        <begin position="1"/>
        <end position="28"/>
    </location>
</feature>
<dbReference type="NCBIfam" id="TIGR00724">
    <property type="entry name" value="urea_amlyse_rel"/>
    <property type="match status" value="1"/>
</dbReference>
<organism evidence="6 7">
    <name type="scientific">Kitasatospora phosalacinea</name>
    <dbReference type="NCBI Taxonomy" id="2065"/>
    <lineage>
        <taxon>Bacteria</taxon>
        <taxon>Bacillati</taxon>
        <taxon>Actinomycetota</taxon>
        <taxon>Actinomycetes</taxon>
        <taxon>Kitasatosporales</taxon>
        <taxon>Streptomycetaceae</taxon>
        <taxon>Kitasatospora</taxon>
    </lineage>
</organism>
<evidence type="ECO:0000313" key="7">
    <source>
        <dbReference type="Proteomes" id="UP001165041"/>
    </source>
</evidence>
<name>A0A9W6QCR2_9ACTN</name>
<dbReference type="InterPro" id="IPR052708">
    <property type="entry name" value="PxpC"/>
</dbReference>
<dbReference type="GO" id="GO:0016787">
    <property type="term" value="F:hydrolase activity"/>
    <property type="evidence" value="ECO:0007669"/>
    <property type="project" value="UniProtKB-KW"/>
</dbReference>
<dbReference type="Gene3D" id="2.40.100.10">
    <property type="entry name" value="Cyclophilin-like"/>
    <property type="match status" value="1"/>
</dbReference>
<dbReference type="InterPro" id="IPR003778">
    <property type="entry name" value="CT_A_B"/>
</dbReference>
<keyword evidence="1" id="KW-0547">Nucleotide-binding</keyword>
<gene>
    <name evidence="6" type="ORF">Kpho02_63480</name>
</gene>
<evidence type="ECO:0000256" key="4">
    <source>
        <dbReference type="SAM" id="MobiDB-lite"/>
    </source>
</evidence>
<keyword evidence="3" id="KW-0067">ATP-binding</keyword>
<proteinExistence type="predicted"/>
<dbReference type="SMART" id="SM00797">
    <property type="entry name" value="AHS2"/>
    <property type="match status" value="1"/>
</dbReference>
<sequence>MNGPVEDAAPAREAVPARDGVPGAGAGGGADAGRAALLVVRAGYGATVQDLGRPGLAALGVGRSGAADRGALRLANRLVGNPEDAAGLEMPLGGVELAFRRAATCALAGADCPAWVDGRPVGPRTPLAVPAGARLRIGTPGRGLRAYLAVRGGLDVPAVLGSRATDTLAGLGPQRLTAGQLLPVGTAATGWPAAEHAPRRDRTGPLVLHVVPGPRDDWFTPAALRTLCGEPYTVTADSDRVGMRLDGPVLERARSGELPSEGMVGGALQVPPSGRPILFLADHPVTGGYPVIAVVRRADLDAAAQARPGDVLHFRLEGRPDGRPG</sequence>
<protein>
    <submittedName>
        <fullName evidence="6">Allophanate hydrolase</fullName>
    </submittedName>
</protein>
<feature type="domain" description="Carboxyltransferase" evidence="5">
    <location>
        <begin position="58"/>
        <end position="324"/>
    </location>
</feature>
<evidence type="ECO:0000256" key="1">
    <source>
        <dbReference type="ARBA" id="ARBA00022741"/>
    </source>
</evidence>
<dbReference type="InterPro" id="IPR029000">
    <property type="entry name" value="Cyclophilin-like_dom_sf"/>
</dbReference>
<dbReference type="PANTHER" id="PTHR43309">
    <property type="entry name" value="5-OXOPROLINASE SUBUNIT C"/>
    <property type="match status" value="1"/>
</dbReference>
<keyword evidence="2 6" id="KW-0378">Hydrolase</keyword>
<dbReference type="AlphaFoldDB" id="A0A9W6QCR2"/>
<dbReference type="Proteomes" id="UP001165041">
    <property type="component" value="Unassembled WGS sequence"/>
</dbReference>
<evidence type="ECO:0000313" key="6">
    <source>
        <dbReference type="EMBL" id="GLW74050.1"/>
    </source>
</evidence>
<evidence type="ECO:0000256" key="2">
    <source>
        <dbReference type="ARBA" id="ARBA00022801"/>
    </source>
</evidence>
<dbReference type="PANTHER" id="PTHR43309:SF3">
    <property type="entry name" value="5-OXOPROLINASE SUBUNIT C"/>
    <property type="match status" value="1"/>
</dbReference>
<evidence type="ECO:0000256" key="3">
    <source>
        <dbReference type="ARBA" id="ARBA00022840"/>
    </source>
</evidence>
<reference evidence="6" key="1">
    <citation type="submission" date="2023-02" db="EMBL/GenBank/DDBJ databases">
        <title>Kitasatospora phosalacinea NBRC 14627.</title>
        <authorList>
            <person name="Ichikawa N."/>
            <person name="Sato H."/>
            <person name="Tonouchi N."/>
        </authorList>
    </citation>
    <scope>NUCLEOTIDE SEQUENCE</scope>
    <source>
        <strain evidence="6">NBRC 14627</strain>
    </source>
</reference>
<accession>A0A9W6QCR2</accession>